<dbReference type="EMBL" id="FUXI01000049">
    <property type="protein sequence ID" value="SKA15094.1"/>
    <property type="molecule type" value="Genomic_DNA"/>
</dbReference>
<dbReference type="InterPro" id="IPR045584">
    <property type="entry name" value="Pilin-like"/>
</dbReference>
<accession>A0A1T4RGF5</accession>
<evidence type="ECO:0000256" key="1">
    <source>
        <dbReference type="SAM" id="Phobius"/>
    </source>
</evidence>
<keyword evidence="1" id="KW-0812">Transmembrane</keyword>
<sequence>MKLLEKLKGKRTKAFTLLETLIVIILIAALILLFSPKLIEQKDVALKKSDKALALVVREQYELYQMEKGSSAGKVTGKKLSQAQIDALFNEHYISQKQKEQYEKIPESEID</sequence>
<reference evidence="3" key="1">
    <citation type="submission" date="2017-02" db="EMBL/GenBank/DDBJ databases">
        <authorList>
            <person name="Varghese N."/>
            <person name="Submissions S."/>
        </authorList>
    </citation>
    <scope>NUCLEOTIDE SEQUENCE [LARGE SCALE GENOMIC DNA]</scope>
    <source>
        <strain evidence="3">ATCC BAA-1030</strain>
    </source>
</reference>
<proteinExistence type="predicted"/>
<evidence type="ECO:0000313" key="3">
    <source>
        <dbReference type="Proteomes" id="UP000190328"/>
    </source>
</evidence>
<dbReference type="SUPFAM" id="SSF54523">
    <property type="entry name" value="Pili subunits"/>
    <property type="match status" value="1"/>
</dbReference>
<keyword evidence="1" id="KW-0472">Membrane</keyword>
<feature type="transmembrane region" description="Helical" evidence="1">
    <location>
        <begin position="12"/>
        <end position="34"/>
    </location>
</feature>
<dbReference type="STRING" id="263852.SAMN02745116_02596"/>
<dbReference type="Proteomes" id="UP000190328">
    <property type="component" value="Unassembled WGS sequence"/>
</dbReference>
<keyword evidence="1" id="KW-1133">Transmembrane helix</keyword>
<name>A0A1T4RGF5_9ENTE</name>
<organism evidence="2 3">
    <name type="scientific">Pilibacter termitis</name>
    <dbReference type="NCBI Taxonomy" id="263852"/>
    <lineage>
        <taxon>Bacteria</taxon>
        <taxon>Bacillati</taxon>
        <taxon>Bacillota</taxon>
        <taxon>Bacilli</taxon>
        <taxon>Lactobacillales</taxon>
        <taxon>Enterococcaceae</taxon>
        <taxon>Pilibacter</taxon>
    </lineage>
</organism>
<dbReference type="AlphaFoldDB" id="A0A1T4RGF5"/>
<protein>
    <submittedName>
        <fullName evidence="2">Competence protein ComGC</fullName>
    </submittedName>
</protein>
<keyword evidence="3" id="KW-1185">Reference proteome</keyword>
<gene>
    <name evidence="2" type="ORF">SAMN02745116_02596</name>
</gene>
<evidence type="ECO:0000313" key="2">
    <source>
        <dbReference type="EMBL" id="SKA15094.1"/>
    </source>
</evidence>